<evidence type="ECO:0000256" key="1">
    <source>
        <dbReference type="ARBA" id="ARBA00004196"/>
    </source>
</evidence>
<dbReference type="PANTHER" id="PTHR30532:SF24">
    <property type="entry name" value="FERRIC ENTEROBACTIN-BINDING PERIPLASMIC PROTEIN FEPB"/>
    <property type="match status" value="1"/>
</dbReference>
<proteinExistence type="inferred from homology"/>
<feature type="signal peptide" evidence="5">
    <location>
        <begin position="1"/>
        <end position="23"/>
    </location>
</feature>
<evidence type="ECO:0000256" key="4">
    <source>
        <dbReference type="ARBA" id="ARBA00022729"/>
    </source>
</evidence>
<feature type="domain" description="Fe/B12 periplasmic-binding" evidence="6">
    <location>
        <begin position="62"/>
        <end position="333"/>
    </location>
</feature>
<comment type="subcellular location">
    <subcellularLocation>
        <location evidence="1">Cell envelope</location>
    </subcellularLocation>
</comment>
<keyword evidence="3" id="KW-0813">Transport</keyword>
<evidence type="ECO:0000313" key="8">
    <source>
        <dbReference type="Proteomes" id="UP001499978"/>
    </source>
</evidence>
<evidence type="ECO:0000313" key="7">
    <source>
        <dbReference type="EMBL" id="GAA2526718.1"/>
    </source>
</evidence>
<dbReference type="Proteomes" id="UP001499978">
    <property type="component" value="Unassembled WGS sequence"/>
</dbReference>
<dbReference type="RefSeq" id="WP_344172889.1">
    <property type="nucleotide sequence ID" value="NZ_BAAARY010000012.1"/>
</dbReference>
<dbReference type="CDD" id="cd01146">
    <property type="entry name" value="FhuD"/>
    <property type="match status" value="1"/>
</dbReference>
<comment type="similarity">
    <text evidence="2">Belongs to the bacterial solute-binding protein 8 family.</text>
</comment>
<keyword evidence="8" id="KW-1185">Reference proteome</keyword>
<dbReference type="Pfam" id="PF01497">
    <property type="entry name" value="Peripla_BP_2"/>
    <property type="match status" value="1"/>
</dbReference>
<evidence type="ECO:0000256" key="3">
    <source>
        <dbReference type="ARBA" id="ARBA00022448"/>
    </source>
</evidence>
<reference evidence="7 8" key="1">
    <citation type="journal article" date="2019" name="Int. J. Syst. Evol. Microbiol.">
        <title>The Global Catalogue of Microorganisms (GCM) 10K type strain sequencing project: providing services to taxonomists for standard genome sequencing and annotation.</title>
        <authorList>
            <consortium name="The Broad Institute Genomics Platform"/>
            <consortium name="The Broad Institute Genome Sequencing Center for Infectious Disease"/>
            <person name="Wu L."/>
            <person name="Ma J."/>
        </authorList>
    </citation>
    <scope>NUCLEOTIDE SEQUENCE [LARGE SCALE GENOMIC DNA]</scope>
    <source>
        <strain evidence="7 8">JCM 3367</strain>
    </source>
</reference>
<dbReference type="InterPro" id="IPR002491">
    <property type="entry name" value="ABC_transptr_periplasmic_BD"/>
</dbReference>
<organism evidence="7 8">
    <name type="scientific">Pilimelia columellifera subsp. columellifera</name>
    <dbReference type="NCBI Taxonomy" id="706583"/>
    <lineage>
        <taxon>Bacteria</taxon>
        <taxon>Bacillati</taxon>
        <taxon>Actinomycetota</taxon>
        <taxon>Actinomycetes</taxon>
        <taxon>Micromonosporales</taxon>
        <taxon>Micromonosporaceae</taxon>
        <taxon>Pilimelia</taxon>
    </lineage>
</organism>
<protein>
    <submittedName>
        <fullName evidence="7">Iron-siderophore ABC transporter substrate-binding protein</fullName>
    </submittedName>
</protein>
<evidence type="ECO:0000256" key="5">
    <source>
        <dbReference type="SAM" id="SignalP"/>
    </source>
</evidence>
<dbReference type="InterPro" id="IPR051313">
    <property type="entry name" value="Bact_iron-sidero_bind"/>
</dbReference>
<comment type="caution">
    <text evidence="7">The sequence shown here is derived from an EMBL/GenBank/DDBJ whole genome shotgun (WGS) entry which is preliminary data.</text>
</comment>
<accession>A0ABN3NLW3</accession>
<dbReference type="Gene3D" id="3.40.50.1980">
    <property type="entry name" value="Nitrogenase molybdenum iron protein domain"/>
    <property type="match status" value="2"/>
</dbReference>
<dbReference type="PANTHER" id="PTHR30532">
    <property type="entry name" value="IRON III DICITRATE-BINDING PERIPLASMIC PROTEIN"/>
    <property type="match status" value="1"/>
</dbReference>
<dbReference type="PROSITE" id="PS50983">
    <property type="entry name" value="FE_B12_PBP"/>
    <property type="match status" value="1"/>
</dbReference>
<dbReference type="EMBL" id="BAAARY010000012">
    <property type="protein sequence ID" value="GAA2526718.1"/>
    <property type="molecule type" value="Genomic_DNA"/>
</dbReference>
<keyword evidence="4 5" id="KW-0732">Signal</keyword>
<evidence type="ECO:0000256" key="2">
    <source>
        <dbReference type="ARBA" id="ARBA00008814"/>
    </source>
</evidence>
<dbReference type="PROSITE" id="PS51257">
    <property type="entry name" value="PROKAR_LIPOPROTEIN"/>
    <property type="match status" value="1"/>
</dbReference>
<sequence length="333" mass="35894">MSGRTRARLVAALTALAVTASLAACGGAESTPAAGTSPAAGAFPVSVEHKYGTTEIKAAPQRVVTLGLSDADAVLALGLKPVGVVDWFEEKPFGKWPWAQPVWGGVTPTIVGKRDEYNLEQVAAVRPDLIIAQYSGMKKEQYETLSKIAPVVAQPKGFADYQAPWRDMTRNIGKAVGQSAKIETLIARVDARFAAARAASPQWAGKTVAIAEIYEAGKYSAFSPNDPKMIFMKELGFVASPAYTKALGAQNVADLSFERFDLLDGDRLVWFVTGGDTQKQLMANNLYRRLKVAQEGRHLFLDYENPPVAAAMSFNTVLSIPYALDQVLPQLSK</sequence>
<evidence type="ECO:0000259" key="6">
    <source>
        <dbReference type="PROSITE" id="PS50983"/>
    </source>
</evidence>
<feature type="chain" id="PRO_5046178083" evidence="5">
    <location>
        <begin position="24"/>
        <end position="333"/>
    </location>
</feature>
<gene>
    <name evidence="7" type="ORF">GCM10010201_26840</name>
</gene>
<name>A0ABN3NLW3_9ACTN</name>
<dbReference type="SUPFAM" id="SSF53807">
    <property type="entry name" value="Helical backbone' metal receptor"/>
    <property type="match status" value="1"/>
</dbReference>